<proteinExistence type="predicted"/>
<dbReference type="RefSeq" id="WP_035474419.1">
    <property type="nucleotide sequence ID" value="NZ_JRGF01000023.1"/>
</dbReference>
<name>A0ABR4YGU6_9BACT</name>
<dbReference type="PROSITE" id="PS51257">
    <property type="entry name" value="PROKAR_LIPOPROTEIN"/>
    <property type="match status" value="1"/>
</dbReference>
<comment type="caution">
    <text evidence="2">The sequence shown here is derived from an EMBL/GenBank/DDBJ whole genome shotgun (WGS) entry which is preliminary data.</text>
</comment>
<gene>
    <name evidence="2" type="ORF">LG35_09940</name>
</gene>
<sequence>MNKTLILASAALLALTATSCNKQEAPLPTPSAQAGQVTVSFVSEQNTDLPTRAFFDSSSTTEA</sequence>
<organism evidence="2 3">
    <name type="scientific">Alistipes inops</name>
    <dbReference type="NCBI Taxonomy" id="1501391"/>
    <lineage>
        <taxon>Bacteria</taxon>
        <taxon>Pseudomonadati</taxon>
        <taxon>Bacteroidota</taxon>
        <taxon>Bacteroidia</taxon>
        <taxon>Bacteroidales</taxon>
        <taxon>Rikenellaceae</taxon>
        <taxon>Alistipes</taxon>
    </lineage>
</organism>
<feature type="chain" id="PRO_5047170273" evidence="1">
    <location>
        <begin position="23"/>
        <end position="63"/>
    </location>
</feature>
<evidence type="ECO:0000313" key="3">
    <source>
        <dbReference type="Proteomes" id="UP000030889"/>
    </source>
</evidence>
<dbReference type="Proteomes" id="UP000030889">
    <property type="component" value="Unassembled WGS sequence"/>
</dbReference>
<protein>
    <submittedName>
        <fullName evidence="2">Uncharacterized protein</fullName>
    </submittedName>
</protein>
<reference evidence="2 3" key="1">
    <citation type="submission" date="2014-09" db="EMBL/GenBank/DDBJ databases">
        <title>Alistipes sp. 627, sp. nov., a novel member of the family Rikenellaceae isolated from human faeces.</title>
        <authorList>
            <person name="Shkoporov A.N."/>
            <person name="Chaplin A.V."/>
            <person name="Motuzova O.V."/>
            <person name="Kafarskaia L.I."/>
            <person name="Khokhlova E.V."/>
            <person name="Efimov B.A."/>
        </authorList>
    </citation>
    <scope>NUCLEOTIDE SEQUENCE [LARGE SCALE GENOMIC DNA]</scope>
    <source>
        <strain evidence="2 3">627</strain>
    </source>
</reference>
<keyword evidence="3" id="KW-1185">Reference proteome</keyword>
<evidence type="ECO:0000256" key="1">
    <source>
        <dbReference type="SAM" id="SignalP"/>
    </source>
</evidence>
<keyword evidence="1" id="KW-0732">Signal</keyword>
<feature type="signal peptide" evidence="1">
    <location>
        <begin position="1"/>
        <end position="22"/>
    </location>
</feature>
<accession>A0ABR4YGU6</accession>
<dbReference type="EMBL" id="JRGF01000023">
    <property type="protein sequence ID" value="KHE40393.1"/>
    <property type="molecule type" value="Genomic_DNA"/>
</dbReference>
<evidence type="ECO:0000313" key="2">
    <source>
        <dbReference type="EMBL" id="KHE40393.1"/>
    </source>
</evidence>